<dbReference type="EMBL" id="BLKM01012990">
    <property type="protein sequence ID" value="GFG38421.1"/>
    <property type="molecule type" value="Genomic_DNA"/>
</dbReference>
<dbReference type="OrthoDB" id="8190494at2759"/>
<dbReference type="AlphaFoldDB" id="A0A6L2Q0M4"/>
<accession>A0A6L2Q0M4</accession>
<evidence type="ECO:0000313" key="2">
    <source>
        <dbReference type="EMBL" id="GFG38421.1"/>
    </source>
</evidence>
<evidence type="ECO:0000256" key="1">
    <source>
        <dbReference type="SAM" id="MobiDB-lite"/>
    </source>
</evidence>
<gene>
    <name evidence="2" type="ORF">Cfor_02462</name>
</gene>
<sequence length="166" mass="18674">MSSDSSNTVTSVKKHSKFIASKVHRIKQMLKPMMKFLHKRCHQFETRQHQPAVPQSTTVKPADSDVSEIDQNSANEALESRLRDDLIQKSEEFGGVIGVWMEGRMTLVPITRGHQHFPIPVHFACTPSGDFVWAPLPDSDICWHGDVQTTGQTAEKQVPISKKTEI</sequence>
<dbReference type="InterPro" id="IPR029686">
    <property type="entry name" value="Malpha/m4/m2"/>
</dbReference>
<dbReference type="GO" id="GO:0007219">
    <property type="term" value="P:Notch signaling pathway"/>
    <property type="evidence" value="ECO:0007669"/>
    <property type="project" value="InterPro"/>
</dbReference>
<evidence type="ECO:0000313" key="3">
    <source>
        <dbReference type="Proteomes" id="UP000502823"/>
    </source>
</evidence>
<dbReference type="GO" id="GO:0007423">
    <property type="term" value="P:sensory organ development"/>
    <property type="evidence" value="ECO:0007669"/>
    <property type="project" value="InterPro"/>
</dbReference>
<dbReference type="Pfam" id="PF15952">
    <property type="entry name" value="ESM4"/>
    <property type="match status" value="1"/>
</dbReference>
<dbReference type="PANTHER" id="PTHR12254:SF0">
    <property type="entry name" value="BARBU-RELATED"/>
    <property type="match status" value="1"/>
</dbReference>
<name>A0A6L2Q0M4_COPFO</name>
<keyword evidence="3" id="KW-1185">Reference proteome</keyword>
<feature type="region of interest" description="Disordered" evidence="1">
    <location>
        <begin position="46"/>
        <end position="75"/>
    </location>
</feature>
<comment type="caution">
    <text evidence="2">The sequence shown here is derived from an EMBL/GenBank/DDBJ whole genome shotgun (WGS) entry which is preliminary data.</text>
</comment>
<dbReference type="Proteomes" id="UP000502823">
    <property type="component" value="Unassembled WGS sequence"/>
</dbReference>
<protein>
    <submittedName>
        <fullName evidence="2">Uncharacterized protein</fullName>
    </submittedName>
</protein>
<organism evidence="2 3">
    <name type="scientific">Coptotermes formosanus</name>
    <name type="common">Formosan subterranean termite</name>
    <dbReference type="NCBI Taxonomy" id="36987"/>
    <lineage>
        <taxon>Eukaryota</taxon>
        <taxon>Metazoa</taxon>
        <taxon>Ecdysozoa</taxon>
        <taxon>Arthropoda</taxon>
        <taxon>Hexapoda</taxon>
        <taxon>Insecta</taxon>
        <taxon>Pterygota</taxon>
        <taxon>Neoptera</taxon>
        <taxon>Polyneoptera</taxon>
        <taxon>Dictyoptera</taxon>
        <taxon>Blattodea</taxon>
        <taxon>Blattoidea</taxon>
        <taxon>Termitoidae</taxon>
        <taxon>Rhinotermitidae</taxon>
        <taxon>Coptotermes</taxon>
    </lineage>
</organism>
<proteinExistence type="predicted"/>
<dbReference type="FunCoup" id="A0A6L2Q0M4">
    <property type="interactions" value="3"/>
</dbReference>
<reference evidence="3" key="1">
    <citation type="submission" date="2020-01" db="EMBL/GenBank/DDBJ databases">
        <title>Draft genome sequence of the Termite Coptotermes fromosanus.</title>
        <authorList>
            <person name="Itakura S."/>
            <person name="Yosikawa Y."/>
            <person name="Umezawa K."/>
        </authorList>
    </citation>
    <scope>NUCLEOTIDE SEQUENCE [LARGE SCALE GENOMIC DNA]</scope>
</reference>
<dbReference type="PANTHER" id="PTHR12254">
    <property type="entry name" value="ENHANCER OF SPLIT MALPHA PROTEIN"/>
    <property type="match status" value="1"/>
</dbReference>
<dbReference type="InParanoid" id="A0A6L2Q0M4"/>